<dbReference type="EMBL" id="FNPX01000003">
    <property type="protein sequence ID" value="SDY83280.1"/>
    <property type="molecule type" value="Genomic_DNA"/>
</dbReference>
<evidence type="ECO:0000256" key="2">
    <source>
        <dbReference type="ARBA" id="ARBA00008445"/>
    </source>
</evidence>
<evidence type="ECO:0000256" key="12">
    <source>
        <dbReference type="RuleBase" id="RU365087"/>
    </source>
</evidence>
<evidence type="ECO:0000256" key="7">
    <source>
        <dbReference type="ARBA" id="ARBA00022927"/>
    </source>
</evidence>
<comment type="subcellular location">
    <subcellularLocation>
        <location evidence="1 12">Cell membrane</location>
        <topology evidence="1 12">Multi-pass membrane protein</topology>
    </subcellularLocation>
</comment>
<keyword evidence="4 12" id="KW-0813">Transport</keyword>
<organism evidence="14 15">
    <name type="scientific">Jannaschia faecimaris</name>
    <dbReference type="NCBI Taxonomy" id="1244108"/>
    <lineage>
        <taxon>Bacteria</taxon>
        <taxon>Pseudomonadati</taxon>
        <taxon>Pseudomonadota</taxon>
        <taxon>Alphaproteobacteria</taxon>
        <taxon>Rhodobacterales</taxon>
        <taxon>Roseobacteraceae</taxon>
        <taxon>Jannaschia</taxon>
    </lineage>
</organism>
<keyword evidence="9 12" id="KW-0811">Translocation</keyword>
<reference evidence="15" key="1">
    <citation type="submission" date="2016-10" db="EMBL/GenBank/DDBJ databases">
        <authorList>
            <person name="Varghese N."/>
            <person name="Submissions S."/>
        </authorList>
    </citation>
    <scope>NUCLEOTIDE SEQUENCE [LARGE SCALE GENOMIC DNA]</scope>
    <source>
        <strain evidence="15">DSM 100420</strain>
    </source>
</reference>
<evidence type="ECO:0000256" key="9">
    <source>
        <dbReference type="ARBA" id="ARBA00023010"/>
    </source>
</evidence>
<dbReference type="PANTHER" id="PTHR34182">
    <property type="entry name" value="PROTEIN-EXPORT MEMBRANE PROTEIN SECG"/>
    <property type="match status" value="1"/>
</dbReference>
<keyword evidence="8 12" id="KW-1133">Transmembrane helix</keyword>
<dbReference type="GO" id="GO:0005886">
    <property type="term" value="C:plasma membrane"/>
    <property type="evidence" value="ECO:0007669"/>
    <property type="project" value="UniProtKB-SubCell"/>
</dbReference>
<evidence type="ECO:0000256" key="1">
    <source>
        <dbReference type="ARBA" id="ARBA00004651"/>
    </source>
</evidence>
<evidence type="ECO:0000256" key="11">
    <source>
        <dbReference type="ARBA" id="ARBA00025182"/>
    </source>
</evidence>
<proteinExistence type="inferred from homology"/>
<dbReference type="NCBIfam" id="TIGR00810">
    <property type="entry name" value="secG"/>
    <property type="match status" value="1"/>
</dbReference>
<dbReference type="GO" id="GO:0009306">
    <property type="term" value="P:protein secretion"/>
    <property type="evidence" value="ECO:0007669"/>
    <property type="project" value="UniProtKB-UniRule"/>
</dbReference>
<evidence type="ECO:0000256" key="10">
    <source>
        <dbReference type="ARBA" id="ARBA00023136"/>
    </source>
</evidence>
<comment type="function">
    <text evidence="11 12">Involved in protein export. Participates in an early event of protein translocation.</text>
</comment>
<keyword evidence="6 12" id="KW-0812">Transmembrane</keyword>
<evidence type="ECO:0000313" key="15">
    <source>
        <dbReference type="Proteomes" id="UP000198914"/>
    </source>
</evidence>
<evidence type="ECO:0000256" key="4">
    <source>
        <dbReference type="ARBA" id="ARBA00022448"/>
    </source>
</evidence>
<keyword evidence="7 12" id="KW-0653">Protein transport</keyword>
<protein>
    <recommendedName>
        <fullName evidence="3 12">Protein-export membrane protein SecG</fullName>
    </recommendedName>
</protein>
<feature type="transmembrane region" description="Helical" evidence="12">
    <location>
        <begin position="6"/>
        <end position="22"/>
    </location>
</feature>
<dbReference type="GO" id="GO:0015450">
    <property type="term" value="F:protein-transporting ATPase activity"/>
    <property type="evidence" value="ECO:0007669"/>
    <property type="project" value="UniProtKB-UniRule"/>
</dbReference>
<feature type="region of interest" description="Disordered" evidence="13">
    <location>
        <begin position="82"/>
        <end position="123"/>
    </location>
</feature>
<dbReference type="Proteomes" id="UP000198914">
    <property type="component" value="Unassembled WGS sequence"/>
</dbReference>
<comment type="similarity">
    <text evidence="2 12">Belongs to the SecG family.</text>
</comment>
<evidence type="ECO:0000256" key="5">
    <source>
        <dbReference type="ARBA" id="ARBA00022475"/>
    </source>
</evidence>
<dbReference type="GO" id="GO:0043952">
    <property type="term" value="P:protein transport by the Sec complex"/>
    <property type="evidence" value="ECO:0007669"/>
    <property type="project" value="TreeGrafter"/>
</dbReference>
<accession>A0A1H3N3K9</accession>
<dbReference type="Pfam" id="PF03840">
    <property type="entry name" value="SecG"/>
    <property type="match status" value="1"/>
</dbReference>
<dbReference type="PANTHER" id="PTHR34182:SF1">
    <property type="entry name" value="PROTEIN-EXPORT MEMBRANE PROTEIN SECG"/>
    <property type="match status" value="1"/>
</dbReference>
<feature type="transmembrane region" description="Helical" evidence="12">
    <location>
        <begin position="53"/>
        <end position="73"/>
    </location>
</feature>
<sequence length="123" mass="12079">MENVILVIHLILALSLIGIVLMQRSEGGGMGLGGGGGGGAITGRQAATGMTKLTWVLAVGFLVTSISLTIVAAQNASGTSVLDDGGLLPPTTEDAAPVPPVPSGESLLPPSADGAPVTPPRSE</sequence>
<dbReference type="AlphaFoldDB" id="A0A1H3N3K9"/>
<evidence type="ECO:0000256" key="6">
    <source>
        <dbReference type="ARBA" id="ARBA00022692"/>
    </source>
</evidence>
<evidence type="ECO:0000256" key="3">
    <source>
        <dbReference type="ARBA" id="ARBA00017876"/>
    </source>
</evidence>
<dbReference type="PRINTS" id="PR01651">
    <property type="entry name" value="SECGEXPORT"/>
</dbReference>
<evidence type="ECO:0000256" key="13">
    <source>
        <dbReference type="SAM" id="MobiDB-lite"/>
    </source>
</evidence>
<keyword evidence="5 12" id="KW-1003">Cell membrane</keyword>
<name>A0A1H3N3K9_9RHOB</name>
<evidence type="ECO:0000256" key="8">
    <source>
        <dbReference type="ARBA" id="ARBA00022989"/>
    </source>
</evidence>
<keyword evidence="10 12" id="KW-0472">Membrane</keyword>
<dbReference type="InterPro" id="IPR004692">
    <property type="entry name" value="SecG"/>
</dbReference>
<dbReference type="OrthoDB" id="7691811at2"/>
<dbReference type="STRING" id="1244108.SAMN05444004_103256"/>
<evidence type="ECO:0000313" key="14">
    <source>
        <dbReference type="EMBL" id="SDY83280.1"/>
    </source>
</evidence>
<gene>
    <name evidence="14" type="ORF">SAMN05444004_103256</name>
</gene>
<keyword evidence="15" id="KW-1185">Reference proteome</keyword>
<dbReference type="RefSeq" id="WP_092643720.1">
    <property type="nucleotide sequence ID" value="NZ_FNPX01000003.1"/>
</dbReference>
<dbReference type="GO" id="GO:0065002">
    <property type="term" value="P:intracellular protein transmembrane transport"/>
    <property type="evidence" value="ECO:0007669"/>
    <property type="project" value="TreeGrafter"/>
</dbReference>